<evidence type="ECO:0000256" key="5">
    <source>
        <dbReference type="SAM" id="Coils"/>
    </source>
</evidence>
<dbReference type="RefSeq" id="XP_049265311.1">
    <property type="nucleotide sequence ID" value="XM_049405037.1"/>
</dbReference>
<dbReference type="GO" id="GO:0120230">
    <property type="term" value="F:recombinase activator activity"/>
    <property type="evidence" value="ECO:0007669"/>
    <property type="project" value="TreeGrafter"/>
</dbReference>
<evidence type="ECO:0000256" key="3">
    <source>
        <dbReference type="ARBA" id="ARBA00023242"/>
    </source>
</evidence>
<keyword evidence="2" id="KW-0233">DNA recombination</keyword>
<dbReference type="PANTHER" id="PTHR15938:SF0">
    <property type="entry name" value="HOMOLOGOUS-PAIRING PROTEIN 2 HOMOLOG"/>
    <property type="match status" value="1"/>
</dbReference>
<keyword evidence="9" id="KW-1185">Reference proteome</keyword>
<comment type="caution">
    <text evidence="8">The sequence shown here is derived from an EMBL/GenBank/DDBJ whole genome shotgun (WGS) entry which is preliminary data.</text>
</comment>
<organism evidence="8 9">
    <name type="scientific">[Candida] subhashii</name>
    <dbReference type="NCBI Taxonomy" id="561895"/>
    <lineage>
        <taxon>Eukaryota</taxon>
        <taxon>Fungi</taxon>
        <taxon>Dikarya</taxon>
        <taxon>Ascomycota</taxon>
        <taxon>Saccharomycotina</taxon>
        <taxon>Pichiomycetes</taxon>
        <taxon>Debaryomycetaceae</taxon>
        <taxon>Spathaspora</taxon>
    </lineage>
</organism>
<feature type="coiled-coil region" evidence="5">
    <location>
        <begin position="110"/>
        <end position="170"/>
    </location>
</feature>
<dbReference type="OrthoDB" id="4015885at2759"/>
<dbReference type="GO" id="GO:0000709">
    <property type="term" value="P:meiotic joint molecule formation"/>
    <property type="evidence" value="ECO:0007669"/>
    <property type="project" value="TreeGrafter"/>
</dbReference>
<dbReference type="GO" id="GO:0010774">
    <property type="term" value="P:meiotic strand invasion involved in reciprocal meiotic recombination"/>
    <property type="evidence" value="ECO:0007669"/>
    <property type="project" value="TreeGrafter"/>
</dbReference>
<proteinExistence type="predicted"/>
<keyword evidence="4" id="KW-0469">Meiosis</keyword>
<dbReference type="InterPro" id="IPR010776">
    <property type="entry name" value="Hop2_WH_dom"/>
</dbReference>
<dbReference type="GO" id="GO:0000794">
    <property type="term" value="C:condensed nuclear chromosome"/>
    <property type="evidence" value="ECO:0007669"/>
    <property type="project" value="TreeGrafter"/>
</dbReference>
<sequence length="235" mass="27722">MSPVRRKRRIVKQEIIPAAPSTPVSQEIDDEQEQQQQDDNSFVKSYMKQQYRPYSIKDIQLNLHNKYNKNNLTSILDSLVAEGELVTRVIGKSTYYVYKQLTGEDSCTSLERYQELEENVKQLNRDVQQTKQQLQIVNSTPTDIELLESIENSNKQIDNLDQQLQKIEFNVNNDNLDSFKQYHNKLMKMRKQRKEMFNNFISTIGECNDDLDKLMDELGVDREELEYHNSLKFSL</sequence>
<dbReference type="AlphaFoldDB" id="A0A8J5QP29"/>
<keyword evidence="5" id="KW-0175">Coiled coil</keyword>
<feature type="domain" description="Homologous-pairing protein 2 winged helix" evidence="7">
    <location>
        <begin position="38"/>
        <end position="98"/>
    </location>
</feature>
<evidence type="ECO:0000313" key="8">
    <source>
        <dbReference type="EMBL" id="KAG7665079.1"/>
    </source>
</evidence>
<dbReference type="GO" id="GO:0003690">
    <property type="term" value="F:double-stranded DNA binding"/>
    <property type="evidence" value="ECO:0007669"/>
    <property type="project" value="TreeGrafter"/>
</dbReference>
<keyword evidence="3" id="KW-0539">Nucleus</keyword>
<dbReference type="PANTHER" id="PTHR15938">
    <property type="entry name" value="TBP-1 INTERACTING PROTEIN"/>
    <property type="match status" value="1"/>
</dbReference>
<evidence type="ECO:0000256" key="1">
    <source>
        <dbReference type="ARBA" id="ARBA00004123"/>
    </source>
</evidence>
<evidence type="ECO:0000313" key="9">
    <source>
        <dbReference type="Proteomes" id="UP000694255"/>
    </source>
</evidence>
<feature type="region of interest" description="Disordered" evidence="6">
    <location>
        <begin position="15"/>
        <end position="39"/>
    </location>
</feature>
<dbReference type="Proteomes" id="UP000694255">
    <property type="component" value="Unassembled WGS sequence"/>
</dbReference>
<name>A0A8J5QP29_9ASCO</name>
<dbReference type="GO" id="GO:0120231">
    <property type="term" value="C:DNA recombinase auxiliary factor complex"/>
    <property type="evidence" value="ECO:0007669"/>
    <property type="project" value="TreeGrafter"/>
</dbReference>
<evidence type="ECO:0000256" key="2">
    <source>
        <dbReference type="ARBA" id="ARBA00023172"/>
    </source>
</evidence>
<evidence type="ECO:0000259" key="7">
    <source>
        <dbReference type="Pfam" id="PF07106"/>
    </source>
</evidence>
<protein>
    <recommendedName>
        <fullName evidence="7">Homologous-pairing protein 2 winged helix domain-containing protein</fullName>
    </recommendedName>
</protein>
<reference evidence="8 9" key="1">
    <citation type="journal article" date="2021" name="DNA Res.">
        <title>Genome analysis of Candida subhashii reveals its hybrid nature and dual mitochondrial genome conformations.</title>
        <authorList>
            <person name="Mixao V."/>
            <person name="Hegedusova E."/>
            <person name="Saus E."/>
            <person name="Pryszcz L.P."/>
            <person name="Cillingova A."/>
            <person name="Nosek J."/>
            <person name="Gabaldon T."/>
        </authorList>
    </citation>
    <scope>NUCLEOTIDE SEQUENCE [LARGE SCALE GENOMIC DNA]</scope>
    <source>
        <strain evidence="8 9">CBS 10753</strain>
    </source>
</reference>
<comment type="subcellular location">
    <subcellularLocation>
        <location evidence="1">Nucleus</location>
    </subcellularLocation>
</comment>
<dbReference type="EMBL" id="JAGSYN010000053">
    <property type="protein sequence ID" value="KAG7665079.1"/>
    <property type="molecule type" value="Genomic_DNA"/>
</dbReference>
<gene>
    <name evidence="8" type="ORF">J8A68_001388</name>
</gene>
<dbReference type="GO" id="GO:0007129">
    <property type="term" value="P:homologous chromosome pairing at meiosis"/>
    <property type="evidence" value="ECO:0007669"/>
    <property type="project" value="TreeGrafter"/>
</dbReference>
<evidence type="ECO:0000256" key="4">
    <source>
        <dbReference type="ARBA" id="ARBA00023254"/>
    </source>
</evidence>
<evidence type="ECO:0000256" key="6">
    <source>
        <dbReference type="SAM" id="MobiDB-lite"/>
    </source>
</evidence>
<dbReference type="GeneID" id="73468189"/>
<dbReference type="Pfam" id="PF07106">
    <property type="entry name" value="WHD_TBPIP"/>
    <property type="match status" value="1"/>
</dbReference>
<accession>A0A8J5QP29</accession>